<comment type="caution">
    <text evidence="14">The sequence shown here is derived from an EMBL/GenBank/DDBJ whole genome shotgun (WGS) entry which is preliminary data.</text>
</comment>
<evidence type="ECO:0000256" key="6">
    <source>
        <dbReference type="ARBA" id="ARBA00011738"/>
    </source>
</evidence>
<evidence type="ECO:0000256" key="1">
    <source>
        <dbReference type="ARBA" id="ARBA00000868"/>
    </source>
</evidence>
<name>A0A9N8V3S4_9GLOM</name>
<dbReference type="GO" id="GO:0044209">
    <property type="term" value="P:AMP salvage"/>
    <property type="evidence" value="ECO:0007669"/>
    <property type="project" value="TreeGrafter"/>
</dbReference>
<feature type="compositionally biased region" description="Polar residues" evidence="12">
    <location>
        <begin position="917"/>
        <end position="931"/>
    </location>
</feature>
<dbReference type="PANTHER" id="PTHR32315:SF3">
    <property type="entry name" value="ADENINE PHOSPHORIBOSYLTRANSFERASE"/>
    <property type="match status" value="1"/>
</dbReference>
<evidence type="ECO:0000256" key="4">
    <source>
        <dbReference type="ARBA" id="ARBA00004659"/>
    </source>
</evidence>
<protein>
    <recommendedName>
        <fullName evidence="7">adenine phosphoribosyltransferase</fullName>
        <ecNumber evidence="7">2.4.2.7</ecNumber>
    </recommendedName>
</protein>
<keyword evidence="11" id="KW-0660">Purine salvage</keyword>
<dbReference type="HAMAP" id="MF_00004">
    <property type="entry name" value="Aden_phosphoribosyltr"/>
    <property type="match status" value="1"/>
</dbReference>
<keyword evidence="15" id="KW-1185">Reference proteome</keyword>
<dbReference type="GO" id="GO:0005737">
    <property type="term" value="C:cytoplasm"/>
    <property type="evidence" value="ECO:0007669"/>
    <property type="project" value="UniProtKB-SubCell"/>
</dbReference>
<dbReference type="AlphaFoldDB" id="A0A9N8V3S4"/>
<gene>
    <name evidence="14" type="ORF">DEBURN_LOCUS1028</name>
</gene>
<feature type="compositionally biased region" description="Polar residues" evidence="12">
    <location>
        <begin position="944"/>
        <end position="954"/>
    </location>
</feature>
<evidence type="ECO:0000256" key="9">
    <source>
        <dbReference type="ARBA" id="ARBA00022676"/>
    </source>
</evidence>
<evidence type="ECO:0000256" key="3">
    <source>
        <dbReference type="ARBA" id="ARBA00004496"/>
    </source>
</evidence>
<dbReference type="EC" id="2.4.2.7" evidence="7"/>
<keyword evidence="8" id="KW-0963">Cytoplasm</keyword>
<accession>A0A9N8V3S4</accession>
<dbReference type="GO" id="GO:0006168">
    <property type="term" value="P:adenine salvage"/>
    <property type="evidence" value="ECO:0007669"/>
    <property type="project" value="InterPro"/>
</dbReference>
<dbReference type="Gene3D" id="3.40.50.2020">
    <property type="match status" value="1"/>
</dbReference>
<comment type="catalytic activity">
    <reaction evidence="1">
        <text>AMP + diphosphate = 5-phospho-alpha-D-ribose 1-diphosphate + adenine</text>
        <dbReference type="Rhea" id="RHEA:16609"/>
        <dbReference type="ChEBI" id="CHEBI:16708"/>
        <dbReference type="ChEBI" id="CHEBI:33019"/>
        <dbReference type="ChEBI" id="CHEBI:58017"/>
        <dbReference type="ChEBI" id="CHEBI:456215"/>
        <dbReference type="EC" id="2.4.2.7"/>
    </reaction>
</comment>
<dbReference type="NCBIfam" id="NF002636">
    <property type="entry name" value="PRK02304.1-5"/>
    <property type="match status" value="1"/>
</dbReference>
<dbReference type="FunFam" id="3.40.50.2020:FF:000004">
    <property type="entry name" value="Adenine phosphoribosyltransferase"/>
    <property type="match status" value="1"/>
</dbReference>
<dbReference type="SUPFAM" id="SSF53271">
    <property type="entry name" value="PRTase-like"/>
    <property type="match status" value="1"/>
</dbReference>
<feature type="domain" description="Phosphoribosyltransferase" evidence="13">
    <location>
        <begin position="37"/>
        <end position="132"/>
    </location>
</feature>
<dbReference type="EMBL" id="CAJVPK010000038">
    <property type="protein sequence ID" value="CAG8436489.1"/>
    <property type="molecule type" value="Genomic_DNA"/>
</dbReference>
<dbReference type="Proteomes" id="UP000789706">
    <property type="component" value="Unassembled WGS sequence"/>
</dbReference>
<evidence type="ECO:0000256" key="10">
    <source>
        <dbReference type="ARBA" id="ARBA00022679"/>
    </source>
</evidence>
<dbReference type="Pfam" id="PF00156">
    <property type="entry name" value="Pribosyltran"/>
    <property type="match status" value="1"/>
</dbReference>
<comment type="subunit">
    <text evidence="6">Homodimer.</text>
</comment>
<comment type="subcellular location">
    <subcellularLocation>
        <location evidence="3">Cytoplasm</location>
    </subcellularLocation>
</comment>
<comment type="pathway">
    <text evidence="4">Purine metabolism; AMP biosynthesis via salvage pathway; AMP from adenine: step 1/1.</text>
</comment>
<evidence type="ECO:0000256" key="12">
    <source>
        <dbReference type="SAM" id="MobiDB-lite"/>
    </source>
</evidence>
<dbReference type="GO" id="GO:0016208">
    <property type="term" value="F:AMP binding"/>
    <property type="evidence" value="ECO:0007669"/>
    <property type="project" value="TreeGrafter"/>
</dbReference>
<evidence type="ECO:0000259" key="13">
    <source>
        <dbReference type="Pfam" id="PF00156"/>
    </source>
</evidence>
<evidence type="ECO:0000313" key="15">
    <source>
        <dbReference type="Proteomes" id="UP000789706"/>
    </source>
</evidence>
<dbReference type="GO" id="GO:0006166">
    <property type="term" value="P:purine ribonucleoside salvage"/>
    <property type="evidence" value="ECO:0007669"/>
    <property type="project" value="UniProtKB-KW"/>
</dbReference>
<comment type="similarity">
    <text evidence="5">Belongs to the purine/pyrimidine phosphoribosyltransferase family.</text>
</comment>
<dbReference type="InterPro" id="IPR000836">
    <property type="entry name" value="PRTase_dom"/>
</dbReference>
<evidence type="ECO:0000256" key="2">
    <source>
        <dbReference type="ARBA" id="ARBA00003968"/>
    </source>
</evidence>
<feature type="region of interest" description="Disordered" evidence="12">
    <location>
        <begin position="915"/>
        <end position="954"/>
    </location>
</feature>
<evidence type="ECO:0000256" key="8">
    <source>
        <dbReference type="ARBA" id="ARBA00022490"/>
    </source>
</evidence>
<evidence type="ECO:0000256" key="11">
    <source>
        <dbReference type="ARBA" id="ARBA00022726"/>
    </source>
</evidence>
<reference evidence="14" key="1">
    <citation type="submission" date="2021-06" db="EMBL/GenBank/DDBJ databases">
        <authorList>
            <person name="Kallberg Y."/>
            <person name="Tangrot J."/>
            <person name="Rosling A."/>
        </authorList>
    </citation>
    <scope>NUCLEOTIDE SEQUENCE</scope>
    <source>
        <strain evidence="14">AZ414A</strain>
    </source>
</reference>
<dbReference type="GO" id="GO:0002055">
    <property type="term" value="F:adenine binding"/>
    <property type="evidence" value="ECO:0007669"/>
    <property type="project" value="TreeGrafter"/>
</dbReference>
<evidence type="ECO:0000313" key="14">
    <source>
        <dbReference type="EMBL" id="CAG8436489.1"/>
    </source>
</evidence>
<dbReference type="OrthoDB" id="2359855at2759"/>
<sequence>MSDIERVKSLIRTVPDFPVKGILFKDIFPIFQDPTAVETLISLDARGFLFGPILALRLGAAFVPVRKQGKLPGEIISAEFVKEYGVDVFEMQKEAIKPGQNVIIVDDLIATGGTAHAAGKLVEGSGGKILEYIFIVELIELNVVSVVHMSTVRPGFPPNKSTFEWCSNLNQLDKNGYVEGNVLSSSLSYHIHTIFRIQLSYELGEYYFSRDIGKSVAYLCKCAIEGDPYESTVEYKSFCTIDKKRLSALIKGTGFLMKKFPPYVQIEYFKENQNYEGIYLILSRSFINNNSKVDIKLEQTRNLVIEAVRFGQMNAAIKIAFYNAFNLPSNASIDEMFNEIPEYCFQYLENTLDEELIIELIELLKTKYGNFFGQNLSENQRKFVSLFFQKIENDEIWKIIRNIEGLEFTLPLLPITNFPSIFTTVDQCILGANDRTITFPNIVDTHNVIKKNEGQIHWEDLNESYFIEDKINDERFVEIEDLCFKTLNNFPLLDLPVLENITFRLLDNYRWKFLSNFLTSLLNSKPKDEWMSQYFSIHRFCEFMISCIEIFKLYSPYAQDDLEKTNQKEFELILKMKQDELKYLRSISFKLIKVLNLTNFKCIEPAFNTLARLKNVKWVHHIIMSLIAGYILCNQKERSEQKQLNHRFYSPFMILMMTSKCAKELWPKEKFNEIEKILDTKKKFTLYDLMPHLLYLCIESEKHNEPKFLYDIRIADIYHLQGLPIVSLRHNLNAIAIVTSSYTFLEKLEELWPIHTIRQMISCCLSLREIMAAIVLHQFIEQENSLLSATKGLIDFAIESRALQATKFTKYIFDVELLQYICDRLFRKEDMFSFNQISKWLKSSLKVQTPSIFRKNYVAEAQSTKYQNNRQNFNAKYRLRRDANCINIDKKKQEIEIEELKHEFLHELTVLVDEGNNDNQSNEQNYQNNRIDSMDPMETDQKSEQNLQNIRSTQ</sequence>
<proteinExistence type="inferred from homology"/>
<keyword evidence="9" id="KW-0328">Glycosyltransferase</keyword>
<dbReference type="InterPro" id="IPR050054">
    <property type="entry name" value="UPRTase/APRTase"/>
</dbReference>
<dbReference type="PANTHER" id="PTHR32315">
    <property type="entry name" value="ADENINE PHOSPHORIBOSYLTRANSFERASE"/>
    <property type="match status" value="1"/>
</dbReference>
<evidence type="ECO:0000256" key="5">
    <source>
        <dbReference type="ARBA" id="ARBA00008391"/>
    </source>
</evidence>
<dbReference type="InterPro" id="IPR005764">
    <property type="entry name" value="Ade_phspho_trans"/>
</dbReference>
<comment type="function">
    <text evidence="2">Catalyzes a salvage reaction resulting in the formation of AMP, that is energically less costly than de novo synthesis.</text>
</comment>
<dbReference type="InterPro" id="IPR029057">
    <property type="entry name" value="PRTase-like"/>
</dbReference>
<evidence type="ECO:0000256" key="7">
    <source>
        <dbReference type="ARBA" id="ARBA00011893"/>
    </source>
</evidence>
<dbReference type="CDD" id="cd06223">
    <property type="entry name" value="PRTases_typeI"/>
    <property type="match status" value="1"/>
</dbReference>
<organism evidence="14 15">
    <name type="scientific">Diversispora eburnea</name>
    <dbReference type="NCBI Taxonomy" id="1213867"/>
    <lineage>
        <taxon>Eukaryota</taxon>
        <taxon>Fungi</taxon>
        <taxon>Fungi incertae sedis</taxon>
        <taxon>Mucoromycota</taxon>
        <taxon>Glomeromycotina</taxon>
        <taxon>Glomeromycetes</taxon>
        <taxon>Diversisporales</taxon>
        <taxon>Diversisporaceae</taxon>
        <taxon>Diversispora</taxon>
    </lineage>
</organism>
<dbReference type="GO" id="GO:0003999">
    <property type="term" value="F:adenine phosphoribosyltransferase activity"/>
    <property type="evidence" value="ECO:0007669"/>
    <property type="project" value="UniProtKB-EC"/>
</dbReference>
<keyword evidence="10" id="KW-0808">Transferase</keyword>